<dbReference type="STRING" id="905079.L1IUT8"/>
<keyword evidence="6" id="KW-0812">Transmembrane</keyword>
<evidence type="ECO:0000313" key="10">
    <source>
        <dbReference type="Proteomes" id="UP000011087"/>
    </source>
</evidence>
<feature type="domain" description="RING-type" evidence="7">
    <location>
        <begin position="378"/>
        <end position="417"/>
    </location>
</feature>
<evidence type="ECO:0000256" key="5">
    <source>
        <dbReference type="SAM" id="MobiDB-lite"/>
    </source>
</evidence>
<dbReference type="GO" id="GO:0061630">
    <property type="term" value="F:ubiquitin protein ligase activity"/>
    <property type="evidence" value="ECO:0007669"/>
    <property type="project" value="TreeGrafter"/>
</dbReference>
<evidence type="ECO:0000256" key="1">
    <source>
        <dbReference type="ARBA" id="ARBA00022723"/>
    </source>
</evidence>
<feature type="compositionally biased region" description="Basic and acidic residues" evidence="5">
    <location>
        <begin position="523"/>
        <end position="538"/>
    </location>
</feature>
<evidence type="ECO:0000259" key="7">
    <source>
        <dbReference type="PROSITE" id="PS50089"/>
    </source>
</evidence>
<proteinExistence type="predicted"/>
<feature type="compositionally biased region" description="Basic and acidic residues" evidence="5">
    <location>
        <begin position="551"/>
        <end position="575"/>
    </location>
</feature>
<evidence type="ECO:0000313" key="9">
    <source>
        <dbReference type="EnsemblProtists" id="EKX39605"/>
    </source>
</evidence>
<dbReference type="PaxDb" id="55529-EKX39605"/>
<dbReference type="KEGG" id="gtt:GUITHDRAFT_114334"/>
<evidence type="ECO:0000256" key="4">
    <source>
        <dbReference type="PROSITE-ProRule" id="PRU00175"/>
    </source>
</evidence>
<dbReference type="EMBL" id="JH993038">
    <property type="protein sequence ID" value="EKX39605.1"/>
    <property type="molecule type" value="Genomic_DNA"/>
</dbReference>
<dbReference type="InterPro" id="IPR013083">
    <property type="entry name" value="Znf_RING/FYVE/PHD"/>
</dbReference>
<keyword evidence="6" id="KW-0472">Membrane</keyword>
<dbReference type="PANTHER" id="PTHR46858">
    <property type="entry name" value="OS05G0521000 PROTEIN"/>
    <property type="match status" value="1"/>
</dbReference>
<keyword evidence="1" id="KW-0479">Metal-binding</keyword>
<feature type="transmembrane region" description="Helical" evidence="6">
    <location>
        <begin position="50"/>
        <end position="74"/>
    </location>
</feature>
<evidence type="ECO:0000256" key="6">
    <source>
        <dbReference type="SAM" id="Phobius"/>
    </source>
</evidence>
<feature type="transmembrane region" description="Helical" evidence="6">
    <location>
        <begin position="191"/>
        <end position="212"/>
    </location>
</feature>
<accession>L1IUT8</accession>
<feature type="transmembrane region" description="Helical" evidence="6">
    <location>
        <begin position="268"/>
        <end position="290"/>
    </location>
</feature>
<organism evidence="8">
    <name type="scientific">Guillardia theta (strain CCMP2712)</name>
    <name type="common">Cryptophyte</name>
    <dbReference type="NCBI Taxonomy" id="905079"/>
    <lineage>
        <taxon>Eukaryota</taxon>
        <taxon>Cryptophyceae</taxon>
        <taxon>Pyrenomonadales</taxon>
        <taxon>Geminigeraceae</taxon>
        <taxon>Guillardia</taxon>
    </lineage>
</organism>
<dbReference type="AlphaFoldDB" id="L1IUT8"/>
<dbReference type="CDD" id="cd16647">
    <property type="entry name" value="mRING-HC-C3HC5_NEU1"/>
    <property type="match status" value="1"/>
</dbReference>
<dbReference type="Proteomes" id="UP000011087">
    <property type="component" value="Unassembled WGS sequence"/>
</dbReference>
<feature type="transmembrane region" description="Helical" evidence="6">
    <location>
        <begin position="233"/>
        <end position="256"/>
    </location>
</feature>
<feature type="compositionally biased region" description="Basic and acidic residues" evidence="5">
    <location>
        <begin position="487"/>
        <end position="497"/>
    </location>
</feature>
<feature type="compositionally biased region" description="Acidic residues" evidence="5">
    <location>
        <begin position="470"/>
        <end position="486"/>
    </location>
</feature>
<dbReference type="InterPro" id="IPR001841">
    <property type="entry name" value="Znf_RING"/>
</dbReference>
<dbReference type="Pfam" id="PF13920">
    <property type="entry name" value="zf-C3HC4_3"/>
    <property type="match status" value="1"/>
</dbReference>
<keyword evidence="2 4" id="KW-0863">Zinc-finger</keyword>
<dbReference type="GO" id="GO:0016567">
    <property type="term" value="P:protein ubiquitination"/>
    <property type="evidence" value="ECO:0007669"/>
    <property type="project" value="TreeGrafter"/>
</dbReference>
<dbReference type="Gene3D" id="3.30.40.10">
    <property type="entry name" value="Zinc/RING finger domain, C3HC4 (zinc finger)"/>
    <property type="match status" value="1"/>
</dbReference>
<feature type="region of interest" description="Disordered" evidence="5">
    <location>
        <begin position="434"/>
        <end position="585"/>
    </location>
</feature>
<dbReference type="OrthoDB" id="312892at2759"/>
<dbReference type="PROSITE" id="PS50089">
    <property type="entry name" value="ZF_RING_2"/>
    <property type="match status" value="1"/>
</dbReference>
<evidence type="ECO:0000256" key="3">
    <source>
        <dbReference type="ARBA" id="ARBA00022833"/>
    </source>
</evidence>
<dbReference type="EnsemblProtists" id="EKX39605">
    <property type="protein sequence ID" value="EKX39605"/>
    <property type="gene ID" value="GUITHDRAFT_114334"/>
</dbReference>
<gene>
    <name evidence="8" type="ORF">GUITHDRAFT_114334</name>
</gene>
<dbReference type="Pfam" id="PF10269">
    <property type="entry name" value="Tmemb_185A"/>
    <property type="match status" value="1"/>
</dbReference>
<reference evidence="9" key="3">
    <citation type="submission" date="2015-06" db="UniProtKB">
        <authorList>
            <consortium name="EnsemblProtists"/>
        </authorList>
    </citation>
    <scope>IDENTIFICATION</scope>
</reference>
<name>L1IUT8_GUITC</name>
<sequence>MMPDIHAMYPKIEKMLQLKMPFFLAFSVLLLVKLKDNPCYRRARCENDPITFLGVFVPLIVQQIFSIIPAMILLSQRERATLVNVVYKRIMAKNDCCNGLLRALFFILFSLRLDGVIDWWYRVIASPVWLQLVVMLIILHTAIKNLNDAMSARDFKKQSSVIELQLLCTLFISLKLDGVLEWTWSAVFWPVWLATGIFCGVALLLSILLPCMACMKLLNHGRYVNLRTYAHPVLLVAIWSFAIFAAICTSIALVHLANYLEGDSSSAYAFIAPLIVMFAYFCVIEIWVVFFSEEVINRLGTQLSNNNEIERMAEMENLEEAATAFDGEKPKILIQIGDDLYRRPFENETFDEEELCCREGYVPTKRLEDASPPEGHPCIICWEQKSETVFLECGHACCCFDCARQVIVRHQPCPMCRCQIKQCVLIDVLPSDGLEEGSRQEEARPCLNGHTRHADTLSKGAGEVTIVVVESEDVGEREEEGQENGEEERGEKNEERGTSPQEGEEEETKLTYCSVRASSDPHLTGRDERGGRSRRLEFSSDDPESSSAQLDKSETESRGRESGDSQQGAEKKLEGVECANTLSPPIKIGSRKKAARLDQVRLEEGDC</sequence>
<dbReference type="PANTHER" id="PTHR46858:SF5">
    <property type="entry name" value="E3 UBIQUITIN-PROTEIN LIGASE APD1-RELATED"/>
    <property type="match status" value="1"/>
</dbReference>
<protein>
    <recommendedName>
        <fullName evidence="7">RING-type domain-containing protein</fullName>
    </recommendedName>
</protein>
<reference evidence="8 10" key="1">
    <citation type="journal article" date="2012" name="Nature">
        <title>Algal genomes reveal evolutionary mosaicism and the fate of nucleomorphs.</title>
        <authorList>
            <consortium name="DOE Joint Genome Institute"/>
            <person name="Curtis B.A."/>
            <person name="Tanifuji G."/>
            <person name="Burki F."/>
            <person name="Gruber A."/>
            <person name="Irimia M."/>
            <person name="Maruyama S."/>
            <person name="Arias M.C."/>
            <person name="Ball S.G."/>
            <person name="Gile G.H."/>
            <person name="Hirakawa Y."/>
            <person name="Hopkins J.F."/>
            <person name="Kuo A."/>
            <person name="Rensing S.A."/>
            <person name="Schmutz J."/>
            <person name="Symeonidi A."/>
            <person name="Elias M."/>
            <person name="Eveleigh R.J."/>
            <person name="Herman E.K."/>
            <person name="Klute M.J."/>
            <person name="Nakayama T."/>
            <person name="Obornik M."/>
            <person name="Reyes-Prieto A."/>
            <person name="Armbrust E.V."/>
            <person name="Aves S.J."/>
            <person name="Beiko R.G."/>
            <person name="Coutinho P."/>
            <person name="Dacks J.B."/>
            <person name="Durnford D.G."/>
            <person name="Fast N.M."/>
            <person name="Green B.R."/>
            <person name="Grisdale C.J."/>
            <person name="Hempel F."/>
            <person name="Henrissat B."/>
            <person name="Hoppner M.P."/>
            <person name="Ishida K."/>
            <person name="Kim E."/>
            <person name="Koreny L."/>
            <person name="Kroth P.G."/>
            <person name="Liu Y."/>
            <person name="Malik S.B."/>
            <person name="Maier U.G."/>
            <person name="McRose D."/>
            <person name="Mock T."/>
            <person name="Neilson J.A."/>
            <person name="Onodera N.T."/>
            <person name="Poole A.M."/>
            <person name="Pritham E.J."/>
            <person name="Richards T.A."/>
            <person name="Rocap G."/>
            <person name="Roy S.W."/>
            <person name="Sarai C."/>
            <person name="Schaack S."/>
            <person name="Shirato S."/>
            <person name="Slamovits C.H."/>
            <person name="Spencer D.F."/>
            <person name="Suzuki S."/>
            <person name="Worden A.Z."/>
            <person name="Zauner S."/>
            <person name="Barry K."/>
            <person name="Bell C."/>
            <person name="Bharti A.K."/>
            <person name="Crow J.A."/>
            <person name="Grimwood J."/>
            <person name="Kramer R."/>
            <person name="Lindquist E."/>
            <person name="Lucas S."/>
            <person name="Salamov A."/>
            <person name="McFadden G.I."/>
            <person name="Lane C.E."/>
            <person name="Keeling P.J."/>
            <person name="Gray M.W."/>
            <person name="Grigoriev I.V."/>
            <person name="Archibald J.M."/>
        </authorList>
    </citation>
    <scope>NUCLEOTIDE SEQUENCE</scope>
    <source>
        <strain evidence="8 10">CCMP2712</strain>
    </source>
</reference>
<feature type="transmembrane region" description="Helical" evidence="6">
    <location>
        <begin position="119"/>
        <end position="143"/>
    </location>
</feature>
<reference evidence="10" key="2">
    <citation type="submission" date="2012-11" db="EMBL/GenBank/DDBJ databases">
        <authorList>
            <person name="Kuo A."/>
            <person name="Curtis B.A."/>
            <person name="Tanifuji G."/>
            <person name="Burki F."/>
            <person name="Gruber A."/>
            <person name="Irimia M."/>
            <person name="Maruyama S."/>
            <person name="Arias M.C."/>
            <person name="Ball S.G."/>
            <person name="Gile G.H."/>
            <person name="Hirakawa Y."/>
            <person name="Hopkins J.F."/>
            <person name="Rensing S.A."/>
            <person name="Schmutz J."/>
            <person name="Symeonidi A."/>
            <person name="Elias M."/>
            <person name="Eveleigh R.J."/>
            <person name="Herman E.K."/>
            <person name="Klute M.J."/>
            <person name="Nakayama T."/>
            <person name="Obornik M."/>
            <person name="Reyes-Prieto A."/>
            <person name="Armbrust E.V."/>
            <person name="Aves S.J."/>
            <person name="Beiko R.G."/>
            <person name="Coutinho P."/>
            <person name="Dacks J.B."/>
            <person name="Durnford D.G."/>
            <person name="Fast N.M."/>
            <person name="Green B.R."/>
            <person name="Grisdale C."/>
            <person name="Hempe F."/>
            <person name="Henrissat B."/>
            <person name="Hoppner M.P."/>
            <person name="Ishida K.-I."/>
            <person name="Kim E."/>
            <person name="Koreny L."/>
            <person name="Kroth P.G."/>
            <person name="Liu Y."/>
            <person name="Malik S.-B."/>
            <person name="Maier U.G."/>
            <person name="McRose D."/>
            <person name="Mock T."/>
            <person name="Neilson J.A."/>
            <person name="Onodera N.T."/>
            <person name="Poole A.M."/>
            <person name="Pritham E.J."/>
            <person name="Richards T.A."/>
            <person name="Rocap G."/>
            <person name="Roy S.W."/>
            <person name="Sarai C."/>
            <person name="Schaack S."/>
            <person name="Shirato S."/>
            <person name="Slamovits C.H."/>
            <person name="Spencer D.F."/>
            <person name="Suzuki S."/>
            <person name="Worden A.Z."/>
            <person name="Zauner S."/>
            <person name="Barry K."/>
            <person name="Bell C."/>
            <person name="Bharti A.K."/>
            <person name="Crow J.A."/>
            <person name="Grimwood J."/>
            <person name="Kramer R."/>
            <person name="Lindquist E."/>
            <person name="Lucas S."/>
            <person name="Salamov A."/>
            <person name="McFadden G.I."/>
            <person name="Lane C.E."/>
            <person name="Keeling P.J."/>
            <person name="Gray M.W."/>
            <person name="Grigoriev I.V."/>
            <person name="Archibald J.M."/>
        </authorList>
    </citation>
    <scope>NUCLEOTIDE SEQUENCE</scope>
    <source>
        <strain evidence="10">CCMP2712</strain>
    </source>
</reference>
<keyword evidence="3" id="KW-0862">Zinc</keyword>
<evidence type="ECO:0000256" key="2">
    <source>
        <dbReference type="ARBA" id="ARBA00022771"/>
    </source>
</evidence>
<dbReference type="HOGENOM" id="CLU_450147_0_0_1"/>
<keyword evidence="10" id="KW-1185">Reference proteome</keyword>
<dbReference type="RefSeq" id="XP_005826585.1">
    <property type="nucleotide sequence ID" value="XM_005826528.1"/>
</dbReference>
<feature type="transmembrane region" description="Helical" evidence="6">
    <location>
        <begin position="164"/>
        <end position="185"/>
    </location>
</feature>
<dbReference type="InterPro" id="IPR019396">
    <property type="entry name" value="TM_Fragile-X-F-assoc"/>
</dbReference>
<evidence type="ECO:0000313" key="8">
    <source>
        <dbReference type="EMBL" id="EKX39605.1"/>
    </source>
</evidence>
<dbReference type="GeneID" id="17296355"/>
<dbReference type="GO" id="GO:0008270">
    <property type="term" value="F:zinc ion binding"/>
    <property type="evidence" value="ECO:0007669"/>
    <property type="project" value="UniProtKB-KW"/>
</dbReference>
<dbReference type="SUPFAM" id="SSF57850">
    <property type="entry name" value="RING/U-box"/>
    <property type="match status" value="1"/>
</dbReference>
<dbReference type="OMA" id="MRICIFN"/>
<keyword evidence="6" id="KW-1133">Transmembrane helix</keyword>